<proteinExistence type="predicted"/>
<dbReference type="OrthoDB" id="3056922at2759"/>
<evidence type="ECO:0000313" key="1">
    <source>
        <dbReference type="EMBL" id="CAA7264055.1"/>
    </source>
</evidence>
<accession>A0A8S0VRN1</accession>
<gene>
    <name evidence="1" type="ORF">AAE3_LOCUS6252</name>
</gene>
<dbReference type="AlphaFoldDB" id="A0A8S0VRN1"/>
<reference evidence="1 2" key="1">
    <citation type="submission" date="2020-01" db="EMBL/GenBank/DDBJ databases">
        <authorList>
            <person name="Gupta K D."/>
        </authorList>
    </citation>
    <scope>NUCLEOTIDE SEQUENCE [LARGE SCALE GENOMIC DNA]</scope>
</reference>
<name>A0A8S0VRN1_CYCAE</name>
<dbReference type="Gene3D" id="3.80.10.10">
    <property type="entry name" value="Ribonuclease Inhibitor"/>
    <property type="match status" value="1"/>
</dbReference>
<keyword evidence="2" id="KW-1185">Reference proteome</keyword>
<dbReference type="EMBL" id="CACVBS010000042">
    <property type="protein sequence ID" value="CAA7264055.1"/>
    <property type="molecule type" value="Genomic_DNA"/>
</dbReference>
<dbReference type="Proteomes" id="UP000467700">
    <property type="component" value="Unassembled WGS sequence"/>
</dbReference>
<organism evidence="1 2">
    <name type="scientific">Cyclocybe aegerita</name>
    <name type="common">Black poplar mushroom</name>
    <name type="synonym">Agrocybe aegerita</name>
    <dbReference type="NCBI Taxonomy" id="1973307"/>
    <lineage>
        <taxon>Eukaryota</taxon>
        <taxon>Fungi</taxon>
        <taxon>Dikarya</taxon>
        <taxon>Basidiomycota</taxon>
        <taxon>Agaricomycotina</taxon>
        <taxon>Agaricomycetes</taxon>
        <taxon>Agaricomycetidae</taxon>
        <taxon>Agaricales</taxon>
        <taxon>Agaricineae</taxon>
        <taxon>Bolbitiaceae</taxon>
        <taxon>Cyclocybe</taxon>
    </lineage>
</organism>
<sequence length="553" mass="61866">MPPSSFPCHLCGHTGAFQGIDTSGELCRISGKLQCTACAELKRVDDKIRETTSLLQKLLGQRHQLKFERNLHHDPLIHRLPLELVSRIFTFYRPHLPNRISKAVSVFQKFSQEKKDDANTTPWQLAIVCQSWRPVVLSTPQLWTSVSINTSRASEKGYTEFVRNLLLHSGGLPFSLTLGEGSYKDPSYIPEESAAEKELFSIINQSSHRWSRLNASLSDGQLGYLSDNTSVALSLRDIHLERFARFPNLKSSIFGKLTTRPTLRKVFVHNAHFQDIGISWDCVTHIDLSAFSIHCCLEIFRHAHQMTHFTLLSSYDRPPLAEPIVHGHLRVLAIFSSASESRSVVFDNLALPSLQELLIDHHLAKAASLVKRSGCNLTRLDVRESIFASTDLELLLVDLLEHLPSLTDLTLTHTPISNVFFKRLGSASSGIGAGNGGEFLPDLCSLKMCCEFRFDWESLADIFPTVTRPGLSEIEPGAPRRALRSFQLDVEEVDSDSDSDSDAGTSWHCRRIPEDVVMRLVAVRAGGVNMSIMDEYRRDLLAVSTEPVKAMVV</sequence>
<dbReference type="InterPro" id="IPR032675">
    <property type="entry name" value="LRR_dom_sf"/>
</dbReference>
<evidence type="ECO:0008006" key="3">
    <source>
        <dbReference type="Google" id="ProtNLM"/>
    </source>
</evidence>
<protein>
    <recommendedName>
        <fullName evidence="3">F-box domain-containing protein</fullName>
    </recommendedName>
</protein>
<dbReference type="SUPFAM" id="SSF52047">
    <property type="entry name" value="RNI-like"/>
    <property type="match status" value="1"/>
</dbReference>
<comment type="caution">
    <text evidence="1">The sequence shown here is derived from an EMBL/GenBank/DDBJ whole genome shotgun (WGS) entry which is preliminary data.</text>
</comment>
<evidence type="ECO:0000313" key="2">
    <source>
        <dbReference type="Proteomes" id="UP000467700"/>
    </source>
</evidence>